<evidence type="ECO:0000313" key="3">
    <source>
        <dbReference type="Proteomes" id="UP001556367"/>
    </source>
</evidence>
<accession>A0ABR3JJM5</accession>
<protein>
    <recommendedName>
        <fullName evidence="1">F-box domain-containing protein</fullName>
    </recommendedName>
</protein>
<dbReference type="Proteomes" id="UP001556367">
    <property type="component" value="Unassembled WGS sequence"/>
</dbReference>
<evidence type="ECO:0000313" key="2">
    <source>
        <dbReference type="EMBL" id="KAL0955809.1"/>
    </source>
</evidence>
<dbReference type="SUPFAM" id="SSF52058">
    <property type="entry name" value="L domain-like"/>
    <property type="match status" value="1"/>
</dbReference>
<name>A0ABR3JJM5_9AGAR</name>
<evidence type="ECO:0000259" key="1">
    <source>
        <dbReference type="PROSITE" id="PS50181"/>
    </source>
</evidence>
<gene>
    <name evidence="2" type="ORF">HGRIS_002016</name>
</gene>
<reference evidence="3" key="1">
    <citation type="submission" date="2024-06" db="EMBL/GenBank/DDBJ databases">
        <title>Multi-omics analyses provide insights into the biosynthesis of the anticancer antibiotic pleurotin in Hohenbuehelia grisea.</title>
        <authorList>
            <person name="Weaver J.A."/>
            <person name="Alberti F."/>
        </authorList>
    </citation>
    <scope>NUCLEOTIDE SEQUENCE [LARGE SCALE GENOMIC DNA]</scope>
    <source>
        <strain evidence="3">T-177</strain>
    </source>
</reference>
<sequence length="484" mass="55739">MESLPAEIHAEIFRYLPLADHRNLSLVSHSYHGFAVKFLFSTINLYFPEDPRIDIEDYVYPLNSNNIPFNEQAQRSWQIINWIIKNRAFAENVKTLRVHAFSQELTFEIYSVTEAILNLPNLQSLSWYYTQLATNVAKALPASLKCLEIPSYRSSSDIDHLSKLQKLSLLRPYPRLLHPLSFETEFTPPHDLINAPKIVSRNIPLRTLSISRSVIAQLPIRTFENLTELSILVTRYCQPFGMDLIFRHASRLTSLSLRGDVDLDFLSSLEKQPNALPQLSSFSLSVDNMYNQEELYLHSRHFEIISAFLRPKHLRRLFMHIQCDLAAFSNIFLPLFQSQLHLKALGLEVHGDFLGVEDIPQYDELLPPQLEGIHLLWTHAGAGPSEVFHPTVDKLIGLRKLCYLSISTAKEFIPYSEAGNIAGHFPNLDILLLDSQVFDINRHEDEVSAIQWSPMRIEGCTAESFSSPDDAWLYENRLWSYDWM</sequence>
<dbReference type="InterPro" id="IPR001810">
    <property type="entry name" value="F-box_dom"/>
</dbReference>
<dbReference type="PROSITE" id="PS50181">
    <property type="entry name" value="FBOX"/>
    <property type="match status" value="1"/>
</dbReference>
<dbReference type="SUPFAM" id="SSF81383">
    <property type="entry name" value="F-box domain"/>
    <property type="match status" value="1"/>
</dbReference>
<dbReference type="CDD" id="cd09917">
    <property type="entry name" value="F-box_SF"/>
    <property type="match status" value="1"/>
</dbReference>
<proteinExistence type="predicted"/>
<dbReference type="InterPro" id="IPR036047">
    <property type="entry name" value="F-box-like_dom_sf"/>
</dbReference>
<comment type="caution">
    <text evidence="2">The sequence shown here is derived from an EMBL/GenBank/DDBJ whole genome shotgun (WGS) entry which is preliminary data.</text>
</comment>
<feature type="domain" description="F-box" evidence="1">
    <location>
        <begin position="1"/>
        <end position="43"/>
    </location>
</feature>
<dbReference type="EMBL" id="JASNQZ010000006">
    <property type="protein sequence ID" value="KAL0955809.1"/>
    <property type="molecule type" value="Genomic_DNA"/>
</dbReference>
<dbReference type="Gene3D" id="3.80.10.10">
    <property type="entry name" value="Ribonuclease Inhibitor"/>
    <property type="match status" value="1"/>
</dbReference>
<organism evidence="2 3">
    <name type="scientific">Hohenbuehelia grisea</name>
    <dbReference type="NCBI Taxonomy" id="104357"/>
    <lineage>
        <taxon>Eukaryota</taxon>
        <taxon>Fungi</taxon>
        <taxon>Dikarya</taxon>
        <taxon>Basidiomycota</taxon>
        <taxon>Agaricomycotina</taxon>
        <taxon>Agaricomycetes</taxon>
        <taxon>Agaricomycetidae</taxon>
        <taxon>Agaricales</taxon>
        <taxon>Pleurotineae</taxon>
        <taxon>Pleurotaceae</taxon>
        <taxon>Hohenbuehelia</taxon>
    </lineage>
</organism>
<dbReference type="Pfam" id="PF12937">
    <property type="entry name" value="F-box-like"/>
    <property type="match status" value="1"/>
</dbReference>
<keyword evidence="3" id="KW-1185">Reference proteome</keyword>
<dbReference type="InterPro" id="IPR032675">
    <property type="entry name" value="LRR_dom_sf"/>
</dbReference>